<organism evidence="1 2">
    <name type="scientific">Kumtagia ephedrae</name>
    <dbReference type="NCBI Taxonomy" id="2116701"/>
    <lineage>
        <taxon>Bacteria</taxon>
        <taxon>Pseudomonadati</taxon>
        <taxon>Pseudomonadota</taxon>
        <taxon>Alphaproteobacteria</taxon>
        <taxon>Hyphomicrobiales</taxon>
        <taxon>Phyllobacteriaceae</taxon>
        <taxon>Kumtagia</taxon>
    </lineage>
</organism>
<accession>A0A2P7S081</accession>
<keyword evidence="2" id="KW-1185">Reference proteome</keyword>
<dbReference type="AlphaFoldDB" id="A0A2P7S081"/>
<proteinExistence type="predicted"/>
<evidence type="ECO:0000313" key="2">
    <source>
        <dbReference type="Proteomes" id="UP000241229"/>
    </source>
</evidence>
<evidence type="ECO:0000313" key="1">
    <source>
        <dbReference type="EMBL" id="PSJ55853.1"/>
    </source>
</evidence>
<reference evidence="1 2" key="1">
    <citation type="submission" date="2018-03" db="EMBL/GenBank/DDBJ databases">
        <title>The draft genome of Mesorhizobium sp. 6GN-30.</title>
        <authorList>
            <person name="Liu L."/>
            <person name="Li L."/>
            <person name="Wang T."/>
            <person name="Zhang X."/>
            <person name="Liang L."/>
        </authorList>
    </citation>
    <scope>NUCLEOTIDE SEQUENCE [LARGE SCALE GENOMIC DNA]</scope>
    <source>
        <strain evidence="1 2">6GN30</strain>
    </source>
</reference>
<dbReference type="Proteomes" id="UP000241229">
    <property type="component" value="Unassembled WGS sequence"/>
</dbReference>
<sequence length="91" mass="10523">MPIFMIAYDLRGKRKVYEGFYDTLKVLDSRSPLKAVQFVETDRDAASLFMDLSEGLEPEDRIVVMEIKDGADWFAYGISNERWLKAKLPQS</sequence>
<dbReference type="EMBL" id="PXYK01000025">
    <property type="protein sequence ID" value="PSJ55853.1"/>
    <property type="molecule type" value="Genomic_DNA"/>
</dbReference>
<name>A0A2P7S081_9HYPH</name>
<gene>
    <name evidence="1" type="ORF">C7I84_22340</name>
</gene>
<comment type="caution">
    <text evidence="1">The sequence shown here is derived from an EMBL/GenBank/DDBJ whole genome shotgun (WGS) entry which is preliminary data.</text>
</comment>
<protein>
    <submittedName>
        <fullName evidence="1">Uncharacterized protein</fullName>
    </submittedName>
</protein>